<dbReference type="GO" id="GO:0006534">
    <property type="term" value="P:cysteine metabolic process"/>
    <property type="evidence" value="ECO:0007669"/>
    <property type="project" value="UniProtKB-ARBA"/>
</dbReference>
<comment type="cofactor">
    <cofactor evidence="1">
        <name>pyridoxal 5'-phosphate</name>
        <dbReference type="ChEBI" id="CHEBI:597326"/>
    </cofactor>
</comment>
<dbReference type="InParanoid" id="A0A165GBD1"/>
<dbReference type="SUPFAM" id="SSF53686">
    <property type="entry name" value="Tryptophan synthase beta subunit-like PLP-dependent enzymes"/>
    <property type="match status" value="1"/>
</dbReference>
<dbReference type="GO" id="GO:0009069">
    <property type="term" value="P:serine family amino acid metabolic process"/>
    <property type="evidence" value="ECO:0007669"/>
    <property type="project" value="UniProtKB-ARBA"/>
</dbReference>
<dbReference type="GO" id="GO:0004122">
    <property type="term" value="F:cystathionine beta-synthase activity"/>
    <property type="evidence" value="ECO:0007669"/>
    <property type="project" value="UniProtKB-EC"/>
</dbReference>
<keyword evidence="9" id="KW-1185">Reference proteome</keyword>
<dbReference type="Proteomes" id="UP000076871">
    <property type="component" value="Unassembled WGS sequence"/>
</dbReference>
<comment type="similarity">
    <text evidence="3">Belongs to the cysteine synthase/cystathionine beta-synthase family.</text>
</comment>
<dbReference type="InterPro" id="IPR050214">
    <property type="entry name" value="Cys_Synth/Cystath_Beta-Synth"/>
</dbReference>
<dbReference type="RefSeq" id="XP_040767846.1">
    <property type="nucleotide sequence ID" value="XM_040911149.1"/>
</dbReference>
<evidence type="ECO:0000256" key="5">
    <source>
        <dbReference type="ARBA" id="ARBA00022898"/>
    </source>
</evidence>
<comment type="catalytic activity">
    <reaction evidence="6">
        <text>L-homocysteine + L-serine = L,L-cystathionine + H2O</text>
        <dbReference type="Rhea" id="RHEA:10112"/>
        <dbReference type="ChEBI" id="CHEBI:15377"/>
        <dbReference type="ChEBI" id="CHEBI:33384"/>
        <dbReference type="ChEBI" id="CHEBI:58161"/>
        <dbReference type="ChEBI" id="CHEBI:58199"/>
        <dbReference type="EC" id="4.2.1.22"/>
    </reaction>
</comment>
<comment type="pathway">
    <text evidence="2">Amino-acid biosynthesis; L-cysteine biosynthesis; L-cysteine from L-homocysteine and L-serine: step 1/2.</text>
</comment>
<dbReference type="OrthoDB" id="10259545at2759"/>
<sequence length="386" mass="41052">MPFSQHVLDSALEAVGNTPLIRLDRIAQQEGLQCNLLGKLEYTSVGGSVKDRIAKRMVEEAEKEGKLIPGKSVVIEPTSGNTGIGLAIACAVKGYSVIITMPNKMSLEKEAALRALDAEVVRTPDEAASDSPESHIGVAHKLQREIPGGIILDQYSNVNNPLAHEYTTGPEIIEAITATPSTPEKPSSGKVDVLVAGAGTGGTVTGLSRAMKKAHNEHCIIIGVDPRGSVLAMPESLNTADMGEQYVVEGIGYDFVPDVLAREEIDHWVKTSDDEAFAAVRKLMRVEGLLVGGSSGSALSGVLRWLKETQEGRRAAQTRGANVVVLLPDGIRNYMSKPWFLKMALESEPSPLAHRIADILKPGQQAIKTRNGAVDDIASLAKAGAT</sequence>
<protein>
    <recommendedName>
        <fullName evidence="4">cystathionine beta-synthase</fullName>
        <ecNumber evidence="4">4.2.1.22</ecNumber>
    </recommendedName>
</protein>
<name>A0A165GBD1_9APHY</name>
<dbReference type="STRING" id="1314785.A0A165GBD1"/>
<feature type="domain" description="Tryptophan synthase beta chain-like PALP" evidence="7">
    <location>
        <begin position="13"/>
        <end position="329"/>
    </location>
</feature>
<evidence type="ECO:0000256" key="1">
    <source>
        <dbReference type="ARBA" id="ARBA00001933"/>
    </source>
</evidence>
<organism evidence="8 9">
    <name type="scientific">Laetiporus sulphureus 93-53</name>
    <dbReference type="NCBI Taxonomy" id="1314785"/>
    <lineage>
        <taxon>Eukaryota</taxon>
        <taxon>Fungi</taxon>
        <taxon>Dikarya</taxon>
        <taxon>Basidiomycota</taxon>
        <taxon>Agaricomycotina</taxon>
        <taxon>Agaricomycetes</taxon>
        <taxon>Polyporales</taxon>
        <taxon>Laetiporus</taxon>
    </lineage>
</organism>
<dbReference type="InterPro" id="IPR036052">
    <property type="entry name" value="TrpB-like_PALP_sf"/>
</dbReference>
<dbReference type="GeneID" id="63828178"/>
<dbReference type="EC" id="4.2.1.22" evidence="4"/>
<proteinExistence type="inferred from homology"/>
<evidence type="ECO:0000313" key="8">
    <source>
        <dbReference type="EMBL" id="KZT10106.1"/>
    </source>
</evidence>
<dbReference type="GO" id="GO:0044272">
    <property type="term" value="P:sulfur compound biosynthetic process"/>
    <property type="evidence" value="ECO:0007669"/>
    <property type="project" value="UniProtKB-ARBA"/>
</dbReference>
<gene>
    <name evidence="8" type="ORF">LAESUDRAFT_741685</name>
</gene>
<keyword evidence="5" id="KW-0663">Pyridoxal phosphate</keyword>
<dbReference type="InterPro" id="IPR001926">
    <property type="entry name" value="TrpB-like_PALP"/>
</dbReference>
<dbReference type="CDD" id="cd01561">
    <property type="entry name" value="CBS_like"/>
    <property type="match status" value="1"/>
</dbReference>
<dbReference type="PANTHER" id="PTHR10314">
    <property type="entry name" value="CYSTATHIONINE BETA-SYNTHASE"/>
    <property type="match status" value="1"/>
</dbReference>
<dbReference type="Pfam" id="PF00291">
    <property type="entry name" value="PALP"/>
    <property type="match status" value="1"/>
</dbReference>
<dbReference type="FunFam" id="3.40.50.1100:FF:000118">
    <property type="entry name" value="Related to CYS4-cystathionine beta-synthase"/>
    <property type="match status" value="1"/>
</dbReference>
<evidence type="ECO:0000256" key="6">
    <source>
        <dbReference type="ARBA" id="ARBA00047490"/>
    </source>
</evidence>
<evidence type="ECO:0000256" key="2">
    <source>
        <dbReference type="ARBA" id="ARBA00005003"/>
    </source>
</evidence>
<accession>A0A165GBD1</accession>
<dbReference type="EMBL" id="KV427610">
    <property type="protein sequence ID" value="KZT10106.1"/>
    <property type="molecule type" value="Genomic_DNA"/>
</dbReference>
<evidence type="ECO:0000256" key="3">
    <source>
        <dbReference type="ARBA" id="ARBA00007103"/>
    </source>
</evidence>
<dbReference type="FunFam" id="3.40.50.1100:FF:000003">
    <property type="entry name" value="Cystathionine beta-synthase"/>
    <property type="match status" value="1"/>
</dbReference>
<dbReference type="Gene3D" id="3.40.50.1100">
    <property type="match status" value="2"/>
</dbReference>
<reference evidence="8 9" key="1">
    <citation type="journal article" date="2016" name="Mol. Biol. Evol.">
        <title>Comparative Genomics of Early-Diverging Mushroom-Forming Fungi Provides Insights into the Origins of Lignocellulose Decay Capabilities.</title>
        <authorList>
            <person name="Nagy L.G."/>
            <person name="Riley R."/>
            <person name="Tritt A."/>
            <person name="Adam C."/>
            <person name="Daum C."/>
            <person name="Floudas D."/>
            <person name="Sun H."/>
            <person name="Yadav J.S."/>
            <person name="Pangilinan J."/>
            <person name="Larsson K.H."/>
            <person name="Matsuura K."/>
            <person name="Barry K."/>
            <person name="Labutti K."/>
            <person name="Kuo R."/>
            <person name="Ohm R.A."/>
            <person name="Bhattacharya S.S."/>
            <person name="Shirouzu T."/>
            <person name="Yoshinaga Y."/>
            <person name="Martin F.M."/>
            <person name="Grigoriev I.V."/>
            <person name="Hibbett D.S."/>
        </authorList>
    </citation>
    <scope>NUCLEOTIDE SEQUENCE [LARGE SCALE GENOMIC DNA]</scope>
    <source>
        <strain evidence="8 9">93-53</strain>
    </source>
</reference>
<dbReference type="AlphaFoldDB" id="A0A165GBD1"/>
<evidence type="ECO:0000313" key="9">
    <source>
        <dbReference type="Proteomes" id="UP000076871"/>
    </source>
</evidence>
<evidence type="ECO:0000256" key="4">
    <source>
        <dbReference type="ARBA" id="ARBA00012041"/>
    </source>
</evidence>
<evidence type="ECO:0000259" key="7">
    <source>
        <dbReference type="Pfam" id="PF00291"/>
    </source>
</evidence>